<dbReference type="AlphaFoldDB" id="A0A3S3U4U8"/>
<dbReference type="Pfam" id="PF22837">
    <property type="entry name" value="M_Eco57I_C"/>
    <property type="match status" value="1"/>
</dbReference>
<feature type="domain" description="Type II methyltransferase M.TaqI-like" evidence="7">
    <location>
        <begin position="79"/>
        <end position="197"/>
    </location>
</feature>
<keyword evidence="4" id="KW-0808">Transferase</keyword>
<evidence type="ECO:0000256" key="5">
    <source>
        <dbReference type="ARBA" id="ARBA00022691"/>
    </source>
</evidence>
<dbReference type="PANTHER" id="PTHR33841:SF5">
    <property type="entry name" value="DNA METHYLASE (MODIFICATION METHYLASE) (METHYLTRANSFERASE)-RELATED"/>
    <property type="match status" value="1"/>
</dbReference>
<dbReference type="EMBL" id="MTKO01000109">
    <property type="protein sequence ID" value="RWX43800.1"/>
    <property type="molecule type" value="Genomic_DNA"/>
</dbReference>
<sequence length="530" mass="60415">MVNNKKKGSFFTPEKLSRYVCSNLLTSIAGYHGKLNVLEPSVGHGSFIKALNGISEEGSLDIHVDAYDNEVEFIDHCQASSFSNISTSFLCADFTEIEEPSGKYDVVVGNPPYVSYKILDQDCSSKCRDYFKKNGVESKNFRNLWTFFVLKSINCLADEGSLHLIVPKELLYVNHAGWLRSLLIKTFQQINLHIFDHFQFDRIEQDVVVIECYKSSANVGFFVCDNATNFSGKPRLQQKIIDQSISNKWSQLSVSEKDLTFLHKSIDTLLSVSDYCVAVAGIVTAANKFFILDKEKINSFGERNVSRPIIQKSSDIQGDVVLDRAAFEKIEKNGVACHLLCDFNMVAPPLPIAEYLKEGELMGLTNRFKMKRRNPWYKIPVIWESSAFFFKRIHEIPKLILNEANVLVTDTAYRVTPLEGVDIQSVIYSFYNSLTMVFCELRGRSYGGGVLELTPNEFKDIPIPYQRVDNDAFAKFRRKFTKKSFEELLAHQDKKILTQIGLTKTEIENIQEIRKSLIVKRIKRNLKNGD</sequence>
<organism evidence="9 10">
    <name type="scientific">Candidatus Electrothrix aarhusensis</name>
    <dbReference type="NCBI Taxonomy" id="1859131"/>
    <lineage>
        <taxon>Bacteria</taxon>
        <taxon>Pseudomonadati</taxon>
        <taxon>Thermodesulfobacteriota</taxon>
        <taxon>Desulfobulbia</taxon>
        <taxon>Desulfobulbales</taxon>
        <taxon>Desulfobulbaceae</taxon>
        <taxon>Candidatus Electrothrix</taxon>
    </lineage>
</organism>
<reference evidence="9 10" key="1">
    <citation type="submission" date="2017-01" db="EMBL/GenBank/DDBJ databases">
        <title>The cable genome- insights into the physiology and evolution of filamentous bacteria capable of sulfide oxidation via long distance electron transfer.</title>
        <authorList>
            <person name="Schreiber L."/>
            <person name="Bjerg J.T."/>
            <person name="Boggild A."/>
            <person name="Van De Vossenberg J."/>
            <person name="Meysman F."/>
            <person name="Nielsen L.P."/>
            <person name="Schramm A."/>
            <person name="Kjeldsen K.U."/>
        </authorList>
    </citation>
    <scope>NUCLEOTIDE SEQUENCE [LARGE SCALE GENOMIC DNA]</scope>
    <source>
        <strain evidence="9">MCF</strain>
    </source>
</reference>
<comment type="caution">
    <text evidence="9">The sequence shown here is derived from an EMBL/GenBank/DDBJ whole genome shotgun (WGS) entry which is preliminary data.</text>
</comment>
<dbReference type="PROSITE" id="PS00092">
    <property type="entry name" value="N6_MTASE"/>
    <property type="match status" value="1"/>
</dbReference>
<dbReference type="EC" id="2.1.1.72" evidence="2"/>
<protein>
    <recommendedName>
        <fullName evidence="2">site-specific DNA-methyltransferase (adenine-specific)</fullName>
        <ecNumber evidence="2">2.1.1.72</ecNumber>
    </recommendedName>
</protein>
<dbReference type="PANTHER" id="PTHR33841">
    <property type="entry name" value="DNA METHYLTRANSFERASE YEEA-RELATED"/>
    <property type="match status" value="1"/>
</dbReference>
<dbReference type="GO" id="GO:0032259">
    <property type="term" value="P:methylation"/>
    <property type="evidence" value="ECO:0007669"/>
    <property type="project" value="UniProtKB-KW"/>
</dbReference>
<dbReference type="Gene3D" id="3.40.50.150">
    <property type="entry name" value="Vaccinia Virus protein VP39"/>
    <property type="match status" value="1"/>
</dbReference>
<keyword evidence="3 9" id="KW-0489">Methyltransferase</keyword>
<keyword evidence="10" id="KW-1185">Reference proteome</keyword>
<evidence type="ECO:0000256" key="3">
    <source>
        <dbReference type="ARBA" id="ARBA00022603"/>
    </source>
</evidence>
<evidence type="ECO:0000259" key="7">
    <source>
        <dbReference type="Pfam" id="PF07669"/>
    </source>
</evidence>
<dbReference type="InterPro" id="IPR002052">
    <property type="entry name" value="DNA_methylase_N6_adenine_CS"/>
</dbReference>
<dbReference type="InterPro" id="IPR050953">
    <property type="entry name" value="N4_N6_ade-DNA_methylase"/>
</dbReference>
<evidence type="ECO:0000313" key="9">
    <source>
        <dbReference type="EMBL" id="RWX43800.1"/>
    </source>
</evidence>
<accession>A0A3S3U4U8</accession>
<dbReference type="SUPFAM" id="SSF53335">
    <property type="entry name" value="S-adenosyl-L-methionine-dependent methyltransferases"/>
    <property type="match status" value="1"/>
</dbReference>
<comment type="catalytic activity">
    <reaction evidence="6">
        <text>a 2'-deoxyadenosine in DNA + S-adenosyl-L-methionine = an N(6)-methyl-2'-deoxyadenosine in DNA + S-adenosyl-L-homocysteine + H(+)</text>
        <dbReference type="Rhea" id="RHEA:15197"/>
        <dbReference type="Rhea" id="RHEA-COMP:12418"/>
        <dbReference type="Rhea" id="RHEA-COMP:12419"/>
        <dbReference type="ChEBI" id="CHEBI:15378"/>
        <dbReference type="ChEBI" id="CHEBI:57856"/>
        <dbReference type="ChEBI" id="CHEBI:59789"/>
        <dbReference type="ChEBI" id="CHEBI:90615"/>
        <dbReference type="ChEBI" id="CHEBI:90616"/>
        <dbReference type="EC" id="2.1.1.72"/>
    </reaction>
</comment>
<evidence type="ECO:0000259" key="8">
    <source>
        <dbReference type="Pfam" id="PF22837"/>
    </source>
</evidence>
<evidence type="ECO:0000256" key="6">
    <source>
        <dbReference type="ARBA" id="ARBA00047942"/>
    </source>
</evidence>
<dbReference type="GO" id="GO:0006304">
    <property type="term" value="P:DNA modification"/>
    <property type="evidence" value="ECO:0007669"/>
    <property type="project" value="InterPro"/>
</dbReference>
<evidence type="ECO:0000256" key="1">
    <source>
        <dbReference type="ARBA" id="ARBA00006594"/>
    </source>
</evidence>
<proteinExistence type="inferred from homology"/>
<dbReference type="GO" id="GO:0003676">
    <property type="term" value="F:nucleic acid binding"/>
    <property type="evidence" value="ECO:0007669"/>
    <property type="project" value="InterPro"/>
</dbReference>
<evidence type="ECO:0000256" key="4">
    <source>
        <dbReference type="ARBA" id="ARBA00022679"/>
    </source>
</evidence>
<keyword evidence="5" id="KW-0949">S-adenosyl-L-methionine</keyword>
<feature type="domain" description="Type II methyltransferase M.Eco57I C-terminal" evidence="8">
    <location>
        <begin position="247"/>
        <end position="497"/>
    </location>
</feature>
<dbReference type="Proteomes" id="UP000287853">
    <property type="component" value="Unassembled WGS sequence"/>
</dbReference>
<dbReference type="InterPro" id="IPR029063">
    <property type="entry name" value="SAM-dependent_MTases_sf"/>
</dbReference>
<evidence type="ECO:0000313" key="10">
    <source>
        <dbReference type="Proteomes" id="UP000287853"/>
    </source>
</evidence>
<dbReference type="Pfam" id="PF07669">
    <property type="entry name" value="Eco57I"/>
    <property type="match status" value="1"/>
</dbReference>
<gene>
    <name evidence="9" type="ORF">H206_02436</name>
</gene>
<name>A0A3S3U4U8_9BACT</name>
<comment type="similarity">
    <text evidence="1">Belongs to the N(4)/N(6)-methyltransferase family.</text>
</comment>
<evidence type="ECO:0000256" key="2">
    <source>
        <dbReference type="ARBA" id="ARBA00011900"/>
    </source>
</evidence>
<dbReference type="PRINTS" id="PR00507">
    <property type="entry name" value="N12N6MTFRASE"/>
</dbReference>
<dbReference type="InterPro" id="IPR054520">
    <property type="entry name" value="M_Eco57I_C"/>
</dbReference>
<dbReference type="GO" id="GO:0009007">
    <property type="term" value="F:site-specific DNA-methyltransferase (adenine-specific) activity"/>
    <property type="evidence" value="ECO:0007669"/>
    <property type="project" value="UniProtKB-EC"/>
</dbReference>
<dbReference type="InterPro" id="IPR011639">
    <property type="entry name" value="MethylTrfase_TaqI-like_dom"/>
</dbReference>